<dbReference type="InterPro" id="IPR001631">
    <property type="entry name" value="TopoI"/>
</dbReference>
<comment type="similarity">
    <text evidence="2">Belongs to the type IB topoisomerase family.</text>
</comment>
<dbReference type="PRINTS" id="PR00416">
    <property type="entry name" value="EUTPISMRASEI"/>
</dbReference>
<evidence type="ECO:0000256" key="2">
    <source>
        <dbReference type="ARBA" id="ARBA00006645"/>
    </source>
</evidence>
<dbReference type="AlphaFoldDB" id="A0A6C0F882"/>
<dbReference type="InterPro" id="IPR013030">
    <property type="entry name" value="DNA_topo_DNA_db_N_dom2"/>
</dbReference>
<evidence type="ECO:0000259" key="9">
    <source>
        <dbReference type="SMART" id="SM00435"/>
    </source>
</evidence>
<dbReference type="SUPFAM" id="SSF56349">
    <property type="entry name" value="DNA breaking-rejoining enzymes"/>
    <property type="match status" value="1"/>
</dbReference>
<dbReference type="GO" id="GO:0007059">
    <property type="term" value="P:chromosome segregation"/>
    <property type="evidence" value="ECO:0007669"/>
    <property type="project" value="TreeGrafter"/>
</dbReference>
<evidence type="ECO:0000256" key="1">
    <source>
        <dbReference type="ARBA" id="ARBA00000213"/>
    </source>
</evidence>
<dbReference type="GO" id="GO:0005730">
    <property type="term" value="C:nucleolus"/>
    <property type="evidence" value="ECO:0007669"/>
    <property type="project" value="TreeGrafter"/>
</dbReference>
<dbReference type="InterPro" id="IPR013500">
    <property type="entry name" value="TopoI_cat_euk"/>
</dbReference>
<evidence type="ECO:0000256" key="7">
    <source>
        <dbReference type="ARBA" id="ARBA00023235"/>
    </source>
</evidence>
<reference evidence="10" key="1">
    <citation type="journal article" date="2020" name="Nature">
        <title>Giant virus diversity and host interactions through global metagenomics.</title>
        <authorList>
            <person name="Schulz F."/>
            <person name="Roux S."/>
            <person name="Paez-Espino D."/>
            <person name="Jungbluth S."/>
            <person name="Walsh D.A."/>
            <person name="Denef V.J."/>
            <person name="McMahon K.D."/>
            <person name="Konstantinidis K.T."/>
            <person name="Eloe-Fadrosh E.A."/>
            <person name="Kyrpides N.C."/>
            <person name="Woyke T."/>
        </authorList>
    </citation>
    <scope>NUCLEOTIDE SEQUENCE</scope>
    <source>
        <strain evidence="10">GVMAG-S-ERX555967-131</strain>
    </source>
</reference>
<evidence type="ECO:0000256" key="8">
    <source>
        <dbReference type="ARBA" id="ARBA00033297"/>
    </source>
</evidence>
<dbReference type="EC" id="5.6.2.1" evidence="3"/>
<dbReference type="PANTHER" id="PTHR10290:SF3">
    <property type="entry name" value="DNA TOPOISOMERASE 1"/>
    <property type="match status" value="1"/>
</dbReference>
<dbReference type="Gene3D" id="1.10.132.10">
    <property type="match status" value="1"/>
</dbReference>
<dbReference type="InterPro" id="IPR051062">
    <property type="entry name" value="Topoisomerase_IB"/>
</dbReference>
<name>A0A6C0F882_9ZZZZ</name>
<dbReference type="Pfam" id="PF02919">
    <property type="entry name" value="Topoisom_I_N"/>
    <property type="match status" value="2"/>
</dbReference>
<dbReference type="InterPro" id="IPR014727">
    <property type="entry name" value="TopoI_cat_a/b-sub_euk"/>
</dbReference>
<evidence type="ECO:0000256" key="3">
    <source>
        <dbReference type="ARBA" id="ARBA00012891"/>
    </source>
</evidence>
<dbReference type="SMART" id="SM00435">
    <property type="entry name" value="TOPEUc"/>
    <property type="match status" value="1"/>
</dbReference>
<dbReference type="InterPro" id="IPR008336">
    <property type="entry name" value="TopoI_DNA-bd_euk"/>
</dbReference>
<dbReference type="InterPro" id="IPR013034">
    <property type="entry name" value="DNA_topo_DNA_db_N_dom1"/>
</dbReference>
<proteinExistence type="inferred from homology"/>
<dbReference type="InterPro" id="IPR011010">
    <property type="entry name" value="DNA_brk_join_enz"/>
</dbReference>
<comment type="catalytic activity">
    <reaction evidence="1">
        <text>ATP-independent breakage of single-stranded DNA, followed by passage and rejoining.</text>
        <dbReference type="EC" id="5.6.2.1"/>
    </reaction>
</comment>
<dbReference type="InterPro" id="IPR014711">
    <property type="entry name" value="TopoI_cat_a-hlx-sub_euk"/>
</dbReference>
<dbReference type="Gene3D" id="2.170.11.10">
    <property type="entry name" value="DNA Topoisomerase I, domain 2"/>
    <property type="match status" value="1"/>
</dbReference>
<dbReference type="Pfam" id="PF01028">
    <property type="entry name" value="Topoisom_I"/>
    <property type="match status" value="1"/>
</dbReference>
<organism evidence="10">
    <name type="scientific">viral metagenome</name>
    <dbReference type="NCBI Taxonomy" id="1070528"/>
    <lineage>
        <taxon>unclassified sequences</taxon>
        <taxon>metagenomes</taxon>
        <taxon>organismal metagenomes</taxon>
    </lineage>
</organism>
<sequence>MYWKTLSHNGPIFPKSYKYQDAYFAYDNKQVLLTKPAEHYAVLYAKTKDYFKDPIFNKNFLMCWKKYIPPFINDISKCDFSKLKTCKLCEYPSNKKTHCVMNDKSIKMTNVYIEPTCIFKGRGNHPMRGFVKEQVNYNDVIINASYTPRPEIWKSVICDPSHQWLATYKDTMGTAKYVFAQNLIEKTDQSKFDFAKKLTSKLPLLKKKAIDLISSHNSKEIQLGCAILLLLKLNIRVGNEKPENTADTMGCCTLTSNCFTFKNNDCINLTFVGKDSITYNRTFNCMPLLYEKLKVLSIKSKNNQFFPDIDSNYVNNYLKSFMSGLTAKVIRTCNTSLLFQKLLHNNNINTSLKFHYDSALTKAAILCNHVKTKNNKIITSKDTTKLNYIDPRITIAFAKKNNKDISTFFSKSQEERHKWAMNTPSTFVF</sequence>
<protein>
    <recommendedName>
        <fullName evidence="4">DNA topoisomerase 1</fullName>
        <ecNumber evidence="3">5.6.2.1</ecNumber>
    </recommendedName>
    <alternativeName>
        <fullName evidence="8">DNA topoisomerase I</fullName>
    </alternativeName>
</protein>
<dbReference type="GO" id="GO:0003917">
    <property type="term" value="F:DNA topoisomerase type I (single strand cut, ATP-independent) activity"/>
    <property type="evidence" value="ECO:0007669"/>
    <property type="project" value="UniProtKB-EC"/>
</dbReference>
<evidence type="ECO:0000256" key="6">
    <source>
        <dbReference type="ARBA" id="ARBA00023125"/>
    </source>
</evidence>
<dbReference type="GO" id="GO:0006265">
    <property type="term" value="P:DNA topological change"/>
    <property type="evidence" value="ECO:0007669"/>
    <property type="project" value="InterPro"/>
</dbReference>
<dbReference type="EMBL" id="MN738789">
    <property type="protein sequence ID" value="QHT37061.1"/>
    <property type="molecule type" value="Genomic_DNA"/>
</dbReference>
<dbReference type="GO" id="GO:0003677">
    <property type="term" value="F:DNA binding"/>
    <property type="evidence" value="ECO:0007669"/>
    <property type="project" value="UniProtKB-KW"/>
</dbReference>
<evidence type="ECO:0000313" key="10">
    <source>
        <dbReference type="EMBL" id="QHT37061.1"/>
    </source>
</evidence>
<dbReference type="PANTHER" id="PTHR10290">
    <property type="entry name" value="DNA TOPOISOMERASE I"/>
    <property type="match status" value="1"/>
</dbReference>
<evidence type="ECO:0000256" key="5">
    <source>
        <dbReference type="ARBA" id="ARBA00023029"/>
    </source>
</evidence>
<accession>A0A6C0F882</accession>
<evidence type="ECO:0000256" key="4">
    <source>
        <dbReference type="ARBA" id="ARBA00019632"/>
    </source>
</evidence>
<dbReference type="PROSITE" id="PS52038">
    <property type="entry name" value="TOPO_IB_2"/>
    <property type="match status" value="1"/>
</dbReference>
<dbReference type="GO" id="GO:0005694">
    <property type="term" value="C:chromosome"/>
    <property type="evidence" value="ECO:0007669"/>
    <property type="project" value="InterPro"/>
</dbReference>
<dbReference type="GO" id="GO:0006260">
    <property type="term" value="P:DNA replication"/>
    <property type="evidence" value="ECO:0007669"/>
    <property type="project" value="TreeGrafter"/>
</dbReference>
<keyword evidence="5" id="KW-0799">Topoisomerase</keyword>
<dbReference type="Gene3D" id="3.90.15.10">
    <property type="entry name" value="Topoisomerase I, Chain A, domain 3"/>
    <property type="match status" value="1"/>
</dbReference>
<dbReference type="InterPro" id="IPR013499">
    <property type="entry name" value="TopoI_euk"/>
</dbReference>
<keyword evidence="6" id="KW-0238">DNA-binding</keyword>
<dbReference type="SUPFAM" id="SSF56741">
    <property type="entry name" value="Eukaryotic DNA topoisomerase I, N-terminal DNA-binding fragment"/>
    <property type="match status" value="1"/>
</dbReference>
<dbReference type="InterPro" id="IPR036202">
    <property type="entry name" value="TopoI_DNA-bd_euk_N_sf"/>
</dbReference>
<feature type="domain" description="DNA topoisomerase I eukaryotic-type" evidence="9">
    <location>
        <begin position="118"/>
        <end position="402"/>
    </location>
</feature>
<dbReference type="Gene3D" id="1.10.10.41">
    <property type="entry name" value="Yeast DNA topoisomerase - domain 1"/>
    <property type="match status" value="1"/>
</dbReference>
<keyword evidence="7" id="KW-0413">Isomerase</keyword>